<dbReference type="GO" id="GO:0061630">
    <property type="term" value="F:ubiquitin protein ligase activity"/>
    <property type="evidence" value="ECO:0007669"/>
    <property type="project" value="InterPro"/>
</dbReference>
<dbReference type="InterPro" id="IPR013083">
    <property type="entry name" value="Znf_RING/FYVE/PHD"/>
</dbReference>
<reference evidence="7 8" key="1">
    <citation type="journal article" date="2015" name="Sci. Rep.">
        <title>Genome of the facultative scuticociliatosis pathogen Pseudocohnilembus persalinus provides insight into its virulence through horizontal gene transfer.</title>
        <authorList>
            <person name="Xiong J."/>
            <person name="Wang G."/>
            <person name="Cheng J."/>
            <person name="Tian M."/>
            <person name="Pan X."/>
            <person name="Warren A."/>
            <person name="Jiang C."/>
            <person name="Yuan D."/>
            <person name="Miao W."/>
        </authorList>
    </citation>
    <scope>NUCLEOTIDE SEQUENCE [LARGE SCALE GENOMIC DNA]</scope>
    <source>
        <strain evidence="7">36N120E</strain>
    </source>
</reference>
<dbReference type="FunCoup" id="A0A0V0QBL8">
    <property type="interactions" value="255"/>
</dbReference>
<evidence type="ECO:0000256" key="2">
    <source>
        <dbReference type="ARBA" id="ARBA00008126"/>
    </source>
</evidence>
<dbReference type="InterPro" id="IPR016818">
    <property type="entry name" value="NOSIP"/>
</dbReference>
<evidence type="ECO:0000313" key="8">
    <source>
        <dbReference type="Proteomes" id="UP000054937"/>
    </source>
</evidence>
<name>A0A0V0QBL8_PSEPJ</name>
<evidence type="ECO:0000313" key="7">
    <source>
        <dbReference type="EMBL" id="KRW99479.1"/>
    </source>
</evidence>
<comment type="subcellular location">
    <subcellularLocation>
        <location evidence="1">Nucleus</location>
    </subcellularLocation>
</comment>
<dbReference type="PANTHER" id="PTHR13063">
    <property type="entry name" value="ENOS INTERACTING PROTEIN"/>
    <property type="match status" value="1"/>
</dbReference>
<dbReference type="InParanoid" id="A0A0V0QBL8"/>
<keyword evidence="4" id="KW-0479">Metal-binding</keyword>
<evidence type="ECO:0000256" key="4">
    <source>
        <dbReference type="PROSITE-ProRule" id="PRU00175"/>
    </source>
</evidence>
<protein>
    <recommendedName>
        <fullName evidence="6">RING-type domain-containing protein</fullName>
    </recommendedName>
</protein>
<dbReference type="EMBL" id="LDAU01000212">
    <property type="protein sequence ID" value="KRW99479.1"/>
    <property type="molecule type" value="Genomic_DNA"/>
</dbReference>
<dbReference type="Pfam" id="PF15906">
    <property type="entry name" value="zf-NOSIP"/>
    <property type="match status" value="1"/>
</dbReference>
<feature type="domain" description="RING-type" evidence="6">
    <location>
        <begin position="219"/>
        <end position="259"/>
    </location>
</feature>
<gene>
    <name evidence="7" type="ORF">PPERSA_07964</name>
</gene>
<dbReference type="OMA" id="PCVTKFM"/>
<accession>A0A0V0QBL8</accession>
<keyword evidence="4" id="KW-0862">Zinc</keyword>
<dbReference type="GO" id="GO:0008270">
    <property type="term" value="F:zinc ion binding"/>
    <property type="evidence" value="ECO:0007669"/>
    <property type="project" value="UniProtKB-KW"/>
</dbReference>
<dbReference type="InterPro" id="IPR031790">
    <property type="entry name" value="Znf-NOSIP"/>
</dbReference>
<keyword evidence="3" id="KW-0539">Nucleus</keyword>
<dbReference type="Proteomes" id="UP000054937">
    <property type="component" value="Unassembled WGS sequence"/>
</dbReference>
<comment type="similarity">
    <text evidence="2">Belongs to the NOSIP family.</text>
</comment>
<sequence length="295" mass="34413">MPKHGKNNYVRSDFTYQERRMLKHYGTQTVRLGSNSQIKFGQCLIYLHNLQNPVACLKGHVYCKACVIENLMEQKKKNEQLMEKYNLQQKQLEEKPQLTQDDDIKKIQDFEKLETQFDPKLRKNIYSDSTVLNTKELQKSKQEIFNEYIKKNQSQTKEEQISNSFWLPENHSISEAKIQKPENKLKCPASMDHELKIKKLIPLQIQEVQGERKETDYQCYVCSKQLQFQKIAASKNCGHVQCLSCLQVSVKDSNRCGVCMKKCEKDDIVEIQSSQSAFAQHNKVEANSYVQTCTI</sequence>
<evidence type="ECO:0000256" key="5">
    <source>
        <dbReference type="SAM" id="Coils"/>
    </source>
</evidence>
<keyword evidence="5" id="KW-0175">Coiled coil</keyword>
<keyword evidence="8" id="KW-1185">Reference proteome</keyword>
<dbReference type="PANTHER" id="PTHR13063:SF10">
    <property type="entry name" value="NITRIC OXIDE SYNTHASE-INTERACTING PROTEIN"/>
    <property type="match status" value="1"/>
</dbReference>
<evidence type="ECO:0000259" key="6">
    <source>
        <dbReference type="PROSITE" id="PS50089"/>
    </source>
</evidence>
<evidence type="ECO:0000256" key="3">
    <source>
        <dbReference type="ARBA" id="ARBA00023242"/>
    </source>
</evidence>
<dbReference type="InterPro" id="IPR001841">
    <property type="entry name" value="Znf_RING"/>
</dbReference>
<dbReference type="AlphaFoldDB" id="A0A0V0QBL8"/>
<proteinExistence type="inferred from homology"/>
<dbReference type="OrthoDB" id="116827at2759"/>
<dbReference type="GO" id="GO:0005634">
    <property type="term" value="C:nucleus"/>
    <property type="evidence" value="ECO:0007669"/>
    <property type="project" value="UniProtKB-SubCell"/>
</dbReference>
<organism evidence="7 8">
    <name type="scientific">Pseudocohnilembus persalinus</name>
    <name type="common">Ciliate</name>
    <dbReference type="NCBI Taxonomy" id="266149"/>
    <lineage>
        <taxon>Eukaryota</taxon>
        <taxon>Sar</taxon>
        <taxon>Alveolata</taxon>
        <taxon>Ciliophora</taxon>
        <taxon>Intramacronucleata</taxon>
        <taxon>Oligohymenophorea</taxon>
        <taxon>Scuticociliatia</taxon>
        <taxon>Philasterida</taxon>
        <taxon>Pseudocohnilembidae</taxon>
        <taxon>Pseudocohnilembus</taxon>
    </lineage>
</organism>
<dbReference type="SUPFAM" id="SSF57850">
    <property type="entry name" value="RING/U-box"/>
    <property type="match status" value="2"/>
</dbReference>
<feature type="coiled-coil region" evidence="5">
    <location>
        <begin position="64"/>
        <end position="95"/>
    </location>
</feature>
<dbReference type="Gene3D" id="3.30.40.10">
    <property type="entry name" value="Zinc/RING finger domain, C3HC4 (zinc finger)"/>
    <property type="match status" value="1"/>
</dbReference>
<comment type="caution">
    <text evidence="7">The sequence shown here is derived from an EMBL/GenBank/DDBJ whole genome shotgun (WGS) entry which is preliminary data.</text>
</comment>
<keyword evidence="4" id="KW-0863">Zinc-finger</keyword>
<evidence type="ECO:0000256" key="1">
    <source>
        <dbReference type="ARBA" id="ARBA00004123"/>
    </source>
</evidence>
<dbReference type="PROSITE" id="PS50089">
    <property type="entry name" value="ZF_RING_2"/>
    <property type="match status" value="1"/>
</dbReference>